<evidence type="ECO:0000313" key="2">
    <source>
        <dbReference type="EMBL" id="VBB84619.1"/>
    </source>
</evidence>
<proteinExistence type="predicted"/>
<dbReference type="EMBL" id="LR026969">
    <property type="protein sequence ID" value="VBB84619.1"/>
    <property type="molecule type" value="Genomic_DNA"/>
</dbReference>
<dbReference type="Pfam" id="PF00646">
    <property type="entry name" value="F-box"/>
    <property type="match status" value="1"/>
</dbReference>
<feature type="domain" description="F-box" evidence="1">
    <location>
        <begin position="56"/>
        <end position="102"/>
    </location>
</feature>
<dbReference type="PROSITE" id="PS50181">
    <property type="entry name" value="FBOX"/>
    <property type="match status" value="1"/>
</dbReference>
<sequence length="217" mass="24706">MNSIPTDIRDADAIIRVCSYHRRDLDLVVVRSRPHDMQAVQTSLQAAFGTLPTAKLGIFDHLPVELLFLVLRNLDIRSFFYFRQINRRARVLSTGLYEYQLVSKHGLEGLQGLLRAGLAHCFTIVDLYRPLVTDKCSTCGGFGGFLFLFTAERCCFDCLQSSAHYRVLPPSAFTNPYPKPLERILVEGTSEQLRFGKAKQCTTIAYLNHNSLRYQRL</sequence>
<dbReference type="Proteomes" id="UP000280685">
    <property type="component" value="Chromosome 6"/>
</dbReference>
<protein>
    <recommendedName>
        <fullName evidence="1">F-box domain-containing protein</fullName>
    </recommendedName>
</protein>
<evidence type="ECO:0000259" key="1">
    <source>
        <dbReference type="PROSITE" id="PS50181"/>
    </source>
</evidence>
<dbReference type="SUPFAM" id="SSF81383">
    <property type="entry name" value="F-box domain"/>
    <property type="match status" value="1"/>
</dbReference>
<evidence type="ECO:0000313" key="3">
    <source>
        <dbReference type="Proteomes" id="UP000280685"/>
    </source>
</evidence>
<keyword evidence="3" id="KW-1185">Reference proteome</keyword>
<organism evidence="2 3">
    <name type="scientific">Podospora comata</name>
    <dbReference type="NCBI Taxonomy" id="48703"/>
    <lineage>
        <taxon>Eukaryota</taxon>
        <taxon>Fungi</taxon>
        <taxon>Dikarya</taxon>
        <taxon>Ascomycota</taxon>
        <taxon>Pezizomycotina</taxon>
        <taxon>Sordariomycetes</taxon>
        <taxon>Sordariomycetidae</taxon>
        <taxon>Sordariales</taxon>
        <taxon>Podosporaceae</taxon>
        <taxon>Podospora</taxon>
    </lineage>
</organism>
<dbReference type="InterPro" id="IPR036047">
    <property type="entry name" value="F-box-like_dom_sf"/>
</dbReference>
<gene>
    <name evidence="2" type="ORF">PODCO_608915</name>
</gene>
<dbReference type="InterPro" id="IPR001810">
    <property type="entry name" value="F-box_dom"/>
</dbReference>
<name>A0ABY6SI14_PODCO</name>
<accession>A0ABY6SI14</accession>
<reference evidence="2" key="1">
    <citation type="submission" date="2018-02" db="EMBL/GenBank/DDBJ databases">
        <authorList>
            <person name="Silar P."/>
        </authorList>
    </citation>
    <scope>NUCLEOTIDE SEQUENCE [LARGE SCALE GENOMIC DNA]</scope>
    <source>
        <strain evidence="2">T</strain>
    </source>
</reference>